<dbReference type="Proteomes" id="UP001500707">
    <property type="component" value="Unassembled WGS sequence"/>
</dbReference>
<dbReference type="EMBL" id="BAABCE010000029">
    <property type="protein sequence ID" value="GAA3592572.1"/>
    <property type="molecule type" value="Genomic_DNA"/>
</dbReference>
<evidence type="ECO:0000313" key="1">
    <source>
        <dbReference type="EMBL" id="GAA3592572.1"/>
    </source>
</evidence>
<sequence length="162" mass="17822">MSVGRHFGLLISRLPRMTYAATTRAAQDCRFVCSTCYGNCWGLYRLHGETAWLCSQCADMKDNGLAPGPRPFDTQPSRQLYVGEQLRGAGGIWTVTGSQRVPKPGDGLNRLCVYALTRDDGHEQTWRAGDMGDFHLIPTAFEHITRARCNELAAVLTSAGLS</sequence>
<reference evidence="2" key="1">
    <citation type="journal article" date="2019" name="Int. J. Syst. Evol. Microbiol.">
        <title>The Global Catalogue of Microorganisms (GCM) 10K type strain sequencing project: providing services to taxonomists for standard genome sequencing and annotation.</title>
        <authorList>
            <consortium name="The Broad Institute Genomics Platform"/>
            <consortium name="The Broad Institute Genome Sequencing Center for Infectious Disease"/>
            <person name="Wu L."/>
            <person name="Ma J."/>
        </authorList>
    </citation>
    <scope>NUCLEOTIDE SEQUENCE [LARGE SCALE GENOMIC DNA]</scope>
    <source>
        <strain evidence="2">JCM 17656</strain>
    </source>
</reference>
<protein>
    <recommendedName>
        <fullName evidence="3">DUF4178 domain-containing protein</fullName>
    </recommendedName>
</protein>
<comment type="caution">
    <text evidence="1">The sequence shown here is derived from an EMBL/GenBank/DDBJ whole genome shotgun (WGS) entry which is preliminary data.</text>
</comment>
<accession>A0ABP6YVT7</accession>
<evidence type="ECO:0000313" key="2">
    <source>
        <dbReference type="Proteomes" id="UP001500707"/>
    </source>
</evidence>
<proteinExistence type="predicted"/>
<name>A0ABP6YVT7_9ACTN</name>
<keyword evidence="2" id="KW-1185">Reference proteome</keyword>
<gene>
    <name evidence="1" type="ORF">GCM10022295_87710</name>
</gene>
<evidence type="ECO:0008006" key="3">
    <source>
        <dbReference type="Google" id="ProtNLM"/>
    </source>
</evidence>
<dbReference type="RefSeq" id="WP_346186504.1">
    <property type="nucleotide sequence ID" value="NZ_BAABCE010000029.1"/>
</dbReference>
<organism evidence="1 2">
    <name type="scientific">Streptomyces osmaniensis</name>
    <dbReference type="NCBI Taxonomy" id="593134"/>
    <lineage>
        <taxon>Bacteria</taxon>
        <taxon>Bacillati</taxon>
        <taxon>Actinomycetota</taxon>
        <taxon>Actinomycetes</taxon>
        <taxon>Kitasatosporales</taxon>
        <taxon>Streptomycetaceae</taxon>
        <taxon>Streptomyces</taxon>
    </lineage>
</organism>